<comment type="caution">
    <text evidence="5">The sequence shown here is derived from an EMBL/GenBank/DDBJ whole genome shotgun (WGS) entry which is preliminary data.</text>
</comment>
<keyword evidence="1" id="KW-0805">Transcription regulation</keyword>
<dbReference type="RefSeq" id="WP_130751596.1">
    <property type="nucleotide sequence ID" value="NZ_BBQY01000001.1"/>
</dbReference>
<dbReference type="Proteomes" id="UP000290975">
    <property type="component" value="Unassembled WGS sequence"/>
</dbReference>
<dbReference type="Pfam" id="PF00717">
    <property type="entry name" value="Peptidase_S24"/>
    <property type="match status" value="1"/>
</dbReference>
<dbReference type="CDD" id="cd06462">
    <property type="entry name" value="Peptidase_S24_S26"/>
    <property type="match status" value="1"/>
</dbReference>
<dbReference type="InterPro" id="IPR015927">
    <property type="entry name" value="Peptidase_S24_S26A/B/C"/>
</dbReference>
<accession>A0A401IWS9</accession>
<evidence type="ECO:0000256" key="2">
    <source>
        <dbReference type="ARBA" id="ARBA00023125"/>
    </source>
</evidence>
<dbReference type="SUPFAM" id="SSF51306">
    <property type="entry name" value="LexA/Signal peptidase"/>
    <property type="match status" value="1"/>
</dbReference>
<dbReference type="GO" id="GO:0003677">
    <property type="term" value="F:DNA binding"/>
    <property type="evidence" value="ECO:0007669"/>
    <property type="project" value="UniProtKB-KW"/>
</dbReference>
<evidence type="ECO:0000256" key="3">
    <source>
        <dbReference type="ARBA" id="ARBA00023163"/>
    </source>
</evidence>
<dbReference type="PANTHER" id="PTHR40661:SF3">
    <property type="entry name" value="FELS-1 PROPHAGE TRANSCRIPTIONAL REGULATOR"/>
    <property type="match status" value="1"/>
</dbReference>
<dbReference type="InterPro" id="IPR036286">
    <property type="entry name" value="LexA/Signal_pep-like_sf"/>
</dbReference>
<evidence type="ECO:0000313" key="6">
    <source>
        <dbReference type="Proteomes" id="UP000290975"/>
    </source>
</evidence>
<name>A0A401IWS9_SPHXE</name>
<sequence>MAKLDPRRALDELIKERGESYSSVSRLLSRNAAYIQQFIKRGSPAHLDDSDIAQLSVHFGIPAAIFGGDEVPESAGLSTIAIPVLGATDADDSLGRVRLVDEAWLRSLSHKPTGVSIVMVEGDAMYPTLRDGDEVLIQRYLANENPRDGLYVIRADTGLLVRRIALEPSRNRICVLTDNPNYPNWDSLPRNAVQIVGRVIWAGLHIA</sequence>
<feature type="domain" description="Peptidase S24/S26A/S26B/S26C" evidence="4">
    <location>
        <begin position="102"/>
        <end position="200"/>
    </location>
</feature>
<dbReference type="Gene3D" id="2.10.109.10">
    <property type="entry name" value="Umud Fragment, subunit A"/>
    <property type="match status" value="1"/>
</dbReference>
<dbReference type="PANTHER" id="PTHR40661">
    <property type="match status" value="1"/>
</dbReference>
<dbReference type="EMBL" id="BBQY01000001">
    <property type="protein sequence ID" value="GBH28806.1"/>
    <property type="molecule type" value="Genomic_DNA"/>
</dbReference>
<protein>
    <recommendedName>
        <fullName evidence="4">Peptidase S24/S26A/S26B/S26C domain-containing protein</fullName>
    </recommendedName>
</protein>
<evidence type="ECO:0000256" key="1">
    <source>
        <dbReference type="ARBA" id="ARBA00023015"/>
    </source>
</evidence>
<evidence type="ECO:0000259" key="4">
    <source>
        <dbReference type="Pfam" id="PF00717"/>
    </source>
</evidence>
<evidence type="ECO:0000313" key="5">
    <source>
        <dbReference type="EMBL" id="GBH28806.1"/>
    </source>
</evidence>
<organism evidence="5 6">
    <name type="scientific">Sphingobium xenophagum</name>
    <dbReference type="NCBI Taxonomy" id="121428"/>
    <lineage>
        <taxon>Bacteria</taxon>
        <taxon>Pseudomonadati</taxon>
        <taxon>Pseudomonadota</taxon>
        <taxon>Alphaproteobacteria</taxon>
        <taxon>Sphingomonadales</taxon>
        <taxon>Sphingomonadaceae</taxon>
        <taxon>Sphingobium</taxon>
    </lineage>
</organism>
<keyword evidence="3" id="KW-0804">Transcription</keyword>
<dbReference type="AlphaFoldDB" id="A0A401IWS9"/>
<keyword evidence="2" id="KW-0238">DNA-binding</keyword>
<proteinExistence type="predicted"/>
<gene>
    <name evidence="5" type="ORF">MBESOW_P0059</name>
</gene>
<reference evidence="5 6" key="1">
    <citation type="submission" date="2014-12" db="EMBL/GenBank/DDBJ databases">
        <title>Whole genome sequencing of Sphingobium xenophagum OW59.</title>
        <authorList>
            <person name="Ohta Y."/>
            <person name="Nishi S."/>
            <person name="Hatada Y."/>
        </authorList>
    </citation>
    <scope>NUCLEOTIDE SEQUENCE [LARGE SCALE GENOMIC DNA]</scope>
    <source>
        <strain evidence="5 6">OW59</strain>
    </source>
</reference>
<keyword evidence="6" id="KW-1185">Reference proteome</keyword>